<organism evidence="2 3">
    <name type="scientific">Tectimicrobiota bacterium</name>
    <dbReference type="NCBI Taxonomy" id="2528274"/>
    <lineage>
        <taxon>Bacteria</taxon>
        <taxon>Pseudomonadati</taxon>
        <taxon>Nitrospinota/Tectimicrobiota group</taxon>
        <taxon>Candidatus Tectimicrobiota</taxon>
    </lineage>
</organism>
<gene>
    <name evidence="2" type="ORF">FJZ47_00610</name>
</gene>
<dbReference type="Proteomes" id="UP000712673">
    <property type="component" value="Unassembled WGS sequence"/>
</dbReference>
<dbReference type="Pfam" id="PF01592">
    <property type="entry name" value="NifU_N"/>
    <property type="match status" value="1"/>
</dbReference>
<sequence>MSWPAQLATLACWAAASADGETLLEHFRHPRNHGVLPAPDVAYEDVNPLCGDRIRRELQVNAKQRITAVRFRGDACIISRAAASLLTEVIQHWTLQQVARLSQETFLGLLHTTLRPSRVKCALLPLQVVHTGIAVCHTEGREL</sequence>
<dbReference type="CDD" id="cd06664">
    <property type="entry name" value="IscU_like"/>
    <property type="match status" value="1"/>
</dbReference>
<proteinExistence type="predicted"/>
<name>A0A937VYL7_UNCTE</name>
<dbReference type="InterPro" id="IPR002871">
    <property type="entry name" value="NIF_FeS_clus_asmbl_NifU_N"/>
</dbReference>
<dbReference type="EMBL" id="VGLS01000008">
    <property type="protein sequence ID" value="MBM3222294.1"/>
    <property type="molecule type" value="Genomic_DNA"/>
</dbReference>
<evidence type="ECO:0000313" key="3">
    <source>
        <dbReference type="Proteomes" id="UP000712673"/>
    </source>
</evidence>
<feature type="domain" description="NIF system FeS cluster assembly NifU N-terminal" evidence="1">
    <location>
        <begin position="21"/>
        <end position="134"/>
    </location>
</feature>
<evidence type="ECO:0000313" key="2">
    <source>
        <dbReference type="EMBL" id="MBM3222294.1"/>
    </source>
</evidence>
<evidence type="ECO:0000259" key="1">
    <source>
        <dbReference type="Pfam" id="PF01592"/>
    </source>
</evidence>
<dbReference type="SUPFAM" id="SSF82649">
    <property type="entry name" value="SufE/NifU"/>
    <property type="match status" value="1"/>
</dbReference>
<dbReference type="Gene3D" id="3.90.1010.10">
    <property type="match status" value="1"/>
</dbReference>
<dbReference type="GO" id="GO:0016226">
    <property type="term" value="P:iron-sulfur cluster assembly"/>
    <property type="evidence" value="ECO:0007669"/>
    <property type="project" value="InterPro"/>
</dbReference>
<dbReference type="PANTHER" id="PTHR10093">
    <property type="entry name" value="IRON-SULFUR CLUSTER ASSEMBLY ENZYME NIFU HOMOLOG"/>
    <property type="match status" value="1"/>
</dbReference>
<reference evidence="2" key="1">
    <citation type="submission" date="2019-03" db="EMBL/GenBank/DDBJ databases">
        <title>Lake Tanganyika Metagenome-Assembled Genomes (MAGs).</title>
        <authorList>
            <person name="Tran P."/>
        </authorList>
    </citation>
    <scope>NUCLEOTIDE SEQUENCE</scope>
    <source>
        <strain evidence="2">K_DeepCast_65m_m2_066</strain>
    </source>
</reference>
<dbReference type="AlphaFoldDB" id="A0A937VYL7"/>
<comment type="caution">
    <text evidence="2">The sequence shown here is derived from an EMBL/GenBank/DDBJ whole genome shotgun (WGS) entry which is preliminary data.</text>
</comment>
<accession>A0A937VYL7</accession>
<dbReference type="GO" id="GO:0051536">
    <property type="term" value="F:iron-sulfur cluster binding"/>
    <property type="evidence" value="ECO:0007669"/>
    <property type="project" value="InterPro"/>
</dbReference>
<protein>
    <submittedName>
        <fullName evidence="2">Iron-sulfur cluster assembly scaffold protein</fullName>
    </submittedName>
</protein>
<dbReference type="GO" id="GO:0005506">
    <property type="term" value="F:iron ion binding"/>
    <property type="evidence" value="ECO:0007669"/>
    <property type="project" value="InterPro"/>
</dbReference>